<feature type="compositionally biased region" description="Low complexity" evidence="1">
    <location>
        <begin position="536"/>
        <end position="554"/>
    </location>
</feature>
<evidence type="ECO:0000313" key="4">
    <source>
        <dbReference type="Proteomes" id="UP000479190"/>
    </source>
</evidence>
<feature type="region of interest" description="Disordered" evidence="1">
    <location>
        <begin position="536"/>
        <end position="563"/>
    </location>
</feature>
<feature type="region of interest" description="Disordered" evidence="1">
    <location>
        <begin position="613"/>
        <end position="642"/>
    </location>
</feature>
<feature type="compositionally biased region" description="Basic and acidic residues" evidence="1">
    <location>
        <begin position="501"/>
        <end position="516"/>
    </location>
</feature>
<feature type="region of interest" description="Disordered" evidence="1">
    <location>
        <begin position="496"/>
        <end position="516"/>
    </location>
</feature>
<proteinExistence type="predicted"/>
<dbReference type="AlphaFoldDB" id="A0A6H5ISE0"/>
<sequence>MVSLRTVTAASITATSITATSVAATPSPRNSIHPLIDHVIARAIELISRVSLECCNRFYVLPIVSELKIQRDGAGRVPPLAHGKQVRARVCASPRRAFMKNCMLTSNCLVSLDVPYESGQVMKAASSREPGKARSRERNVCKLCTGPDYTYILKTEALHLQLLLNLLVLLVLQPVPAVLLLIPMKAVRIGLIIIESLISREIRKNTFKISLKIRRKHDFLMSCTSMRSVRHVCSVRPHRLPIVIQHAIIGARDGKIQTTQRNNTRHAFACSLLRTYLAARYRPSQPERARERERIVRSTRATPLGSPICTSLLCLDPKPFHTIKRYVWYTGKVAIFRLEFYKLLCTTLSQLTTASRDFHYSSPSPCVTRTRYIDESGESTIYGFKEDKISKKSKKIADEFNNFDMISYTYIMLGREPKSPKSKVQKSLNRKDPTQLLSNLLILRSCLFLCTLSFRNDLPNFMISTLCNGCGYAFSAKRGVAERAEGKCLIANAKEGANPPKRAEKREALEPNAEEKEVVVGARRKITCTSMYSQFNASSRSNPKAASSKASSMSPERKSRDRRCKNYKSIKLVHKNPMYFITFLNPSLLEDDILQKKRDVRWTSTPNLRSDPRKGYCEESNLVGEVRRRRERSNGGGGSSRTTRKKVFLRRIFYLPPPTIASFLTDFLSIIPLLTPLQAALSPGSLPLGRYAFIFAIFEIFRNASYQPSTLCYHVHRRPMIQEHVNVIHMYMHFIMRQLSRRGSGAFERANTSLFAFSSRIIYRANTHVCVRVYVCEHECVLASTRGCIAMSVHSLYARPAVAQRSEVSSVSRLLRGHTLLASPPELDIFFRTRCLVPSCECGSRFCRRWQVPSLLCRLHLFPAFYT</sequence>
<feature type="transmembrane region" description="Helical" evidence="2">
    <location>
        <begin position="162"/>
        <end position="182"/>
    </location>
</feature>
<gene>
    <name evidence="3" type="ORF">TBRA_LOCUS10547</name>
</gene>
<name>A0A6H5ISE0_9HYME</name>
<protein>
    <submittedName>
        <fullName evidence="3">Uncharacterized protein</fullName>
    </submittedName>
</protein>
<evidence type="ECO:0000256" key="2">
    <source>
        <dbReference type="SAM" id="Phobius"/>
    </source>
</evidence>
<organism evidence="3 4">
    <name type="scientific">Trichogramma brassicae</name>
    <dbReference type="NCBI Taxonomy" id="86971"/>
    <lineage>
        <taxon>Eukaryota</taxon>
        <taxon>Metazoa</taxon>
        <taxon>Ecdysozoa</taxon>
        <taxon>Arthropoda</taxon>
        <taxon>Hexapoda</taxon>
        <taxon>Insecta</taxon>
        <taxon>Pterygota</taxon>
        <taxon>Neoptera</taxon>
        <taxon>Endopterygota</taxon>
        <taxon>Hymenoptera</taxon>
        <taxon>Apocrita</taxon>
        <taxon>Proctotrupomorpha</taxon>
        <taxon>Chalcidoidea</taxon>
        <taxon>Trichogrammatidae</taxon>
        <taxon>Trichogramma</taxon>
    </lineage>
</organism>
<keyword evidence="4" id="KW-1185">Reference proteome</keyword>
<evidence type="ECO:0000313" key="3">
    <source>
        <dbReference type="EMBL" id="CAB0038779.1"/>
    </source>
</evidence>
<accession>A0A6H5ISE0</accession>
<evidence type="ECO:0000256" key="1">
    <source>
        <dbReference type="SAM" id="MobiDB-lite"/>
    </source>
</evidence>
<keyword evidence="2" id="KW-0472">Membrane</keyword>
<keyword evidence="2" id="KW-0812">Transmembrane</keyword>
<dbReference type="Proteomes" id="UP000479190">
    <property type="component" value="Unassembled WGS sequence"/>
</dbReference>
<reference evidence="3 4" key="1">
    <citation type="submission" date="2020-02" db="EMBL/GenBank/DDBJ databases">
        <authorList>
            <person name="Ferguson B K."/>
        </authorList>
    </citation>
    <scope>NUCLEOTIDE SEQUENCE [LARGE SCALE GENOMIC DNA]</scope>
</reference>
<dbReference type="EMBL" id="CADCXV010000926">
    <property type="protein sequence ID" value="CAB0038779.1"/>
    <property type="molecule type" value="Genomic_DNA"/>
</dbReference>
<keyword evidence="2" id="KW-1133">Transmembrane helix</keyword>